<dbReference type="GeneID" id="85361744"/>
<protein>
    <recommendedName>
        <fullName evidence="3">F-box domain-containing protein</fullName>
    </recommendedName>
</protein>
<evidence type="ECO:0000313" key="2">
    <source>
        <dbReference type="Proteomes" id="UP001175211"/>
    </source>
</evidence>
<accession>A0AA39MSF1</accession>
<dbReference type="AlphaFoldDB" id="A0AA39MSF1"/>
<evidence type="ECO:0008006" key="3">
    <source>
        <dbReference type="Google" id="ProtNLM"/>
    </source>
</evidence>
<keyword evidence="2" id="KW-1185">Reference proteome</keyword>
<dbReference type="Gene3D" id="3.80.10.10">
    <property type="entry name" value="Ribonuclease Inhibitor"/>
    <property type="match status" value="1"/>
</dbReference>
<proteinExistence type="predicted"/>
<name>A0AA39MSF1_ARMTA</name>
<dbReference type="RefSeq" id="XP_060325264.1">
    <property type="nucleotide sequence ID" value="XM_060478196.1"/>
</dbReference>
<sequence length="327" mass="37057">MAIWTVGWKVPGLGSLTIAPEGPSFLGGHDTRGPLEKICLFSSFSNLRQLRKLNIEAYSVDLNFLVQLSSLPHLAELQVVITQTDKHQKRQAQIAFPSLKSLHINAHISLMPHILRLIRQGSLTSLTYRDTSDKDVTDLVGFVQAFHVEIAFRFPSLTSLILFHSQHRLADWKTLRAATEPLYDLSKLQKIIYHGTLCLDNDDIEHRFATSWPEIRLIHIMSLWETSLTYGILATLAKHCPHLTDLALPITFPEWDSPLRDGGVFSHRLRTFRAIGTRVHCYASVAHYLDRLFPFLVSVKGGEGWGQVESIILKACQPARRDQRLRG</sequence>
<evidence type="ECO:0000313" key="1">
    <source>
        <dbReference type="EMBL" id="KAK0444917.1"/>
    </source>
</evidence>
<dbReference type="InterPro" id="IPR032675">
    <property type="entry name" value="LRR_dom_sf"/>
</dbReference>
<comment type="caution">
    <text evidence="1">The sequence shown here is derived from an EMBL/GenBank/DDBJ whole genome shotgun (WGS) entry which is preliminary data.</text>
</comment>
<gene>
    <name evidence="1" type="ORF">EV420DRAFT_1648617</name>
</gene>
<dbReference type="SUPFAM" id="SSF52047">
    <property type="entry name" value="RNI-like"/>
    <property type="match status" value="1"/>
</dbReference>
<organism evidence="1 2">
    <name type="scientific">Armillaria tabescens</name>
    <name type="common">Ringless honey mushroom</name>
    <name type="synonym">Agaricus tabescens</name>
    <dbReference type="NCBI Taxonomy" id="1929756"/>
    <lineage>
        <taxon>Eukaryota</taxon>
        <taxon>Fungi</taxon>
        <taxon>Dikarya</taxon>
        <taxon>Basidiomycota</taxon>
        <taxon>Agaricomycotina</taxon>
        <taxon>Agaricomycetes</taxon>
        <taxon>Agaricomycetidae</taxon>
        <taxon>Agaricales</taxon>
        <taxon>Marasmiineae</taxon>
        <taxon>Physalacriaceae</taxon>
        <taxon>Desarmillaria</taxon>
    </lineage>
</organism>
<dbReference type="Proteomes" id="UP001175211">
    <property type="component" value="Unassembled WGS sequence"/>
</dbReference>
<reference evidence="1" key="1">
    <citation type="submission" date="2023-06" db="EMBL/GenBank/DDBJ databases">
        <authorList>
            <consortium name="Lawrence Berkeley National Laboratory"/>
            <person name="Ahrendt S."/>
            <person name="Sahu N."/>
            <person name="Indic B."/>
            <person name="Wong-Bajracharya J."/>
            <person name="Merenyi Z."/>
            <person name="Ke H.-M."/>
            <person name="Monk M."/>
            <person name="Kocsube S."/>
            <person name="Drula E."/>
            <person name="Lipzen A."/>
            <person name="Balint B."/>
            <person name="Henrissat B."/>
            <person name="Andreopoulos B."/>
            <person name="Martin F.M."/>
            <person name="Harder C.B."/>
            <person name="Rigling D."/>
            <person name="Ford K.L."/>
            <person name="Foster G.D."/>
            <person name="Pangilinan J."/>
            <person name="Papanicolaou A."/>
            <person name="Barry K."/>
            <person name="LaButti K."/>
            <person name="Viragh M."/>
            <person name="Koriabine M."/>
            <person name="Yan M."/>
            <person name="Riley R."/>
            <person name="Champramary S."/>
            <person name="Plett K.L."/>
            <person name="Tsai I.J."/>
            <person name="Slot J."/>
            <person name="Sipos G."/>
            <person name="Plett J."/>
            <person name="Nagy L.G."/>
            <person name="Grigoriev I.V."/>
        </authorList>
    </citation>
    <scope>NUCLEOTIDE SEQUENCE</scope>
    <source>
        <strain evidence="1">CCBAS 213</strain>
    </source>
</reference>
<dbReference type="EMBL" id="JAUEPS010000052">
    <property type="protein sequence ID" value="KAK0444917.1"/>
    <property type="molecule type" value="Genomic_DNA"/>
</dbReference>